<dbReference type="RefSeq" id="WP_167986199.1">
    <property type="nucleotide sequence ID" value="NZ_JAATEJ010000029.1"/>
</dbReference>
<dbReference type="InterPro" id="IPR000537">
    <property type="entry name" value="UbiA_prenyltransferase"/>
</dbReference>
<keyword evidence="4" id="KW-0472">Membrane</keyword>
<evidence type="ECO:0000256" key="2">
    <source>
        <dbReference type="ARBA" id="ARBA00022692"/>
    </source>
</evidence>
<evidence type="ECO:0000313" key="6">
    <source>
        <dbReference type="Proteomes" id="UP000734511"/>
    </source>
</evidence>
<gene>
    <name evidence="5" type="primary">ubiA</name>
    <name evidence="5" type="ORF">HCN08_28720</name>
</gene>
<sequence length="289" mass="28452">MRGKDVWEIVRGPAGLTVPGDVVVGGCAAGWPYGRGSAGLGAASVLLYWGGMALNDYADREVDAVERPARPVPAGRVRPAEALGVAAGLTVAGVGLAAAAGGRPAAGGAAAVAAAAWAYDLALKDTAFGPAAMAAARGLDVLLGAGPHGRRAAAPAAAVIAAHTGVVMALSRREATGASHRLPEATLAATTALAAAVAAVRAAPGAAPKDRAAATAALAVYLRTFGGSQFAAIRRPDARRLQRAVGAGIHGLLPLQAALACRAGGVRAALPLLAALPLARRLSRKVPPT</sequence>
<evidence type="ECO:0000256" key="1">
    <source>
        <dbReference type="ARBA" id="ARBA00004141"/>
    </source>
</evidence>
<reference evidence="5 6" key="1">
    <citation type="submission" date="2020-03" db="EMBL/GenBank/DDBJ databases">
        <title>WGS of actinomycetes isolated from Thailand.</title>
        <authorList>
            <person name="Thawai C."/>
        </authorList>
    </citation>
    <scope>NUCLEOTIDE SEQUENCE [LARGE SCALE GENOMIC DNA]</scope>
    <source>
        <strain evidence="5 6">PRB2-1</strain>
    </source>
</reference>
<dbReference type="PANTHER" id="PTHR42723">
    <property type="entry name" value="CHLOROPHYLL SYNTHASE"/>
    <property type="match status" value="1"/>
</dbReference>
<dbReference type="Gene3D" id="1.10.357.140">
    <property type="entry name" value="UbiA prenyltransferase"/>
    <property type="match status" value="1"/>
</dbReference>
<proteinExistence type="predicted"/>
<dbReference type="InterPro" id="IPR044878">
    <property type="entry name" value="UbiA_sf"/>
</dbReference>
<dbReference type="InterPro" id="IPR050475">
    <property type="entry name" value="Prenyltransferase_related"/>
</dbReference>
<evidence type="ECO:0000313" key="5">
    <source>
        <dbReference type="EMBL" id="NJP47357.1"/>
    </source>
</evidence>
<dbReference type="EMBL" id="JAATEJ010000029">
    <property type="protein sequence ID" value="NJP47357.1"/>
    <property type="molecule type" value="Genomic_DNA"/>
</dbReference>
<accession>A0ABX0ZWQ0</accession>
<evidence type="ECO:0000256" key="4">
    <source>
        <dbReference type="ARBA" id="ARBA00023136"/>
    </source>
</evidence>
<keyword evidence="2" id="KW-0812">Transmembrane</keyword>
<protein>
    <submittedName>
        <fullName evidence="5">UbiA family prenyltransferase</fullName>
    </submittedName>
</protein>
<dbReference type="Pfam" id="PF01040">
    <property type="entry name" value="UbiA"/>
    <property type="match status" value="1"/>
</dbReference>
<name>A0ABX0ZWQ0_9ACTN</name>
<keyword evidence="6" id="KW-1185">Reference proteome</keyword>
<comment type="subcellular location">
    <subcellularLocation>
        <location evidence="1">Membrane</location>
        <topology evidence="1">Multi-pass membrane protein</topology>
    </subcellularLocation>
</comment>
<dbReference type="Proteomes" id="UP000734511">
    <property type="component" value="Unassembled WGS sequence"/>
</dbReference>
<dbReference type="NCBIfam" id="NF045897">
    <property type="entry name" value="SCO3242_trans"/>
    <property type="match status" value="1"/>
</dbReference>
<comment type="caution">
    <text evidence="5">The sequence shown here is derived from an EMBL/GenBank/DDBJ whole genome shotgun (WGS) entry which is preliminary data.</text>
</comment>
<dbReference type="PANTHER" id="PTHR42723:SF1">
    <property type="entry name" value="CHLOROPHYLL SYNTHASE, CHLOROPLASTIC"/>
    <property type="match status" value="1"/>
</dbReference>
<keyword evidence="3" id="KW-1133">Transmembrane helix</keyword>
<evidence type="ECO:0000256" key="3">
    <source>
        <dbReference type="ARBA" id="ARBA00022989"/>
    </source>
</evidence>
<organism evidence="5 6">
    <name type="scientific">Actinacidiphila epipremni</name>
    <dbReference type="NCBI Taxonomy" id="2053013"/>
    <lineage>
        <taxon>Bacteria</taxon>
        <taxon>Bacillati</taxon>
        <taxon>Actinomycetota</taxon>
        <taxon>Actinomycetes</taxon>
        <taxon>Kitasatosporales</taxon>
        <taxon>Streptomycetaceae</taxon>
        <taxon>Actinacidiphila</taxon>
    </lineage>
</organism>